<dbReference type="PROSITE" id="PS50109">
    <property type="entry name" value="HIS_KIN"/>
    <property type="match status" value="1"/>
</dbReference>
<dbReference type="GO" id="GO:0005524">
    <property type="term" value="F:ATP binding"/>
    <property type="evidence" value="ECO:0007669"/>
    <property type="project" value="UniProtKB-KW"/>
</dbReference>
<sequence length="636" mass="71100">MTIETPYILLIVKEEANLLGVKDAVIKAENNSIVSAFQQSQEALSKLATANFHCIIVDYNLPDANGLDVVKQIVKANDQVPVILLLPFEDEDIADLAYMYGVYEVFNMDVISKPVFTNAIRWALKYYDATYKIQNSKKAVAQALKVKGDFLNNMSHEIRTPMNGIMGLTDILSETKLDSQQQELVLLIQQQSEHLLHLLNDILDFSNIQSGKITVEKNPFFFRETIQQVLNEIAPKAIAKQLAFNVQIDETLPQQFVGDARRLQQIIANLASNAVKFTEKGSVEVKINAVSRQSDFYIVDIVITDTGIGIEPGLKEAIFESFNQGNNEKNRKYTGIGLGLSITSILVNSMAGKIMVETTPGKGAMFVVRLPLSVYDAADLANRETNDNSKTGKLSSLHVLIAEDNEINQLQLKYLMKKWDITTSIANNGLEALALLEKEQFNLVLMDIQMPEMDGYTATAAIRKTYNKKRLPVIAMTANAFLIDESKCLEAGMNDYILKPFKQTELYNKLAEFVTINAMAPHESSIDIDNITPDLKMIKEIADGNEEFEKEMINMFKTIVPPELEKLGNAIEKADYTTIRSLSHKLKSSIGMMGLDVLLKPLSIMEAKAKDQIDLDIITQYFKTIESACTNVINKL</sequence>
<dbReference type="PANTHER" id="PTHR45339">
    <property type="entry name" value="HYBRID SIGNAL TRANSDUCTION HISTIDINE KINASE J"/>
    <property type="match status" value="1"/>
</dbReference>
<organism evidence="17 18">
    <name type="scientific">Limnovirga soli</name>
    <dbReference type="NCBI Taxonomy" id="2656915"/>
    <lineage>
        <taxon>Bacteria</taxon>
        <taxon>Pseudomonadati</taxon>
        <taxon>Bacteroidota</taxon>
        <taxon>Chitinophagia</taxon>
        <taxon>Chitinophagales</taxon>
        <taxon>Chitinophagaceae</taxon>
        <taxon>Limnovirga</taxon>
    </lineage>
</organism>
<dbReference type="SUPFAM" id="SSF47384">
    <property type="entry name" value="Homodimeric domain of signal transducing histidine kinase"/>
    <property type="match status" value="1"/>
</dbReference>
<dbReference type="Pfam" id="PF00512">
    <property type="entry name" value="HisKA"/>
    <property type="match status" value="1"/>
</dbReference>
<dbReference type="PANTHER" id="PTHR45339:SF1">
    <property type="entry name" value="HYBRID SIGNAL TRANSDUCTION HISTIDINE KINASE J"/>
    <property type="match status" value="1"/>
</dbReference>
<evidence type="ECO:0000259" key="16">
    <source>
        <dbReference type="PROSITE" id="PS50894"/>
    </source>
</evidence>
<dbReference type="SMART" id="SM00387">
    <property type="entry name" value="HATPase_c"/>
    <property type="match status" value="1"/>
</dbReference>
<dbReference type="SUPFAM" id="SSF52172">
    <property type="entry name" value="CheY-like"/>
    <property type="match status" value="2"/>
</dbReference>
<comment type="subcellular location">
    <subcellularLocation>
        <location evidence="2">Cell membrane</location>
        <topology evidence="2">Multi-pass membrane protein</topology>
    </subcellularLocation>
</comment>
<dbReference type="SUPFAM" id="SSF55874">
    <property type="entry name" value="ATPase domain of HSP90 chaperone/DNA topoisomerase II/histidine kinase"/>
    <property type="match status" value="1"/>
</dbReference>
<dbReference type="CDD" id="cd17546">
    <property type="entry name" value="REC_hyHK_CKI1_RcsC-like"/>
    <property type="match status" value="1"/>
</dbReference>
<evidence type="ECO:0000256" key="9">
    <source>
        <dbReference type="ARBA" id="ARBA00022989"/>
    </source>
</evidence>
<dbReference type="Proteomes" id="UP000598971">
    <property type="component" value="Unassembled WGS sequence"/>
</dbReference>
<dbReference type="EC" id="2.7.13.3" evidence="3"/>
<dbReference type="PROSITE" id="PS50894">
    <property type="entry name" value="HPT"/>
    <property type="match status" value="1"/>
</dbReference>
<dbReference type="AlphaFoldDB" id="A0A8J8FD81"/>
<dbReference type="FunFam" id="3.30.565.10:FF:000010">
    <property type="entry name" value="Sensor histidine kinase RcsC"/>
    <property type="match status" value="1"/>
</dbReference>
<dbReference type="CDD" id="cd00156">
    <property type="entry name" value="REC"/>
    <property type="match status" value="1"/>
</dbReference>
<feature type="domain" description="Histidine kinase" evidence="14">
    <location>
        <begin position="153"/>
        <end position="374"/>
    </location>
</feature>
<evidence type="ECO:0000256" key="13">
    <source>
        <dbReference type="PROSITE-ProRule" id="PRU00169"/>
    </source>
</evidence>
<dbReference type="GO" id="GO:0005886">
    <property type="term" value="C:plasma membrane"/>
    <property type="evidence" value="ECO:0007669"/>
    <property type="project" value="UniProtKB-SubCell"/>
</dbReference>
<keyword evidence="18" id="KW-1185">Reference proteome</keyword>
<evidence type="ECO:0000256" key="1">
    <source>
        <dbReference type="ARBA" id="ARBA00000085"/>
    </source>
</evidence>
<evidence type="ECO:0000256" key="8">
    <source>
        <dbReference type="ARBA" id="ARBA00022840"/>
    </source>
</evidence>
<reference evidence="17" key="1">
    <citation type="submission" date="2019-10" db="EMBL/GenBank/DDBJ databases">
        <title>Draft genome sequence of Panacibacter sp. KCS-6.</title>
        <authorList>
            <person name="Yim K.J."/>
        </authorList>
    </citation>
    <scope>NUCLEOTIDE SEQUENCE</scope>
    <source>
        <strain evidence="17">KCS-6</strain>
    </source>
</reference>
<dbReference type="Gene3D" id="3.40.50.2300">
    <property type="match status" value="2"/>
</dbReference>
<evidence type="ECO:0000256" key="6">
    <source>
        <dbReference type="ARBA" id="ARBA00022692"/>
    </source>
</evidence>
<evidence type="ECO:0000256" key="7">
    <source>
        <dbReference type="ARBA" id="ARBA00022741"/>
    </source>
</evidence>
<dbReference type="Pfam" id="PF02518">
    <property type="entry name" value="HATPase_c"/>
    <property type="match status" value="1"/>
</dbReference>
<dbReference type="CDD" id="cd16922">
    <property type="entry name" value="HATPase_EvgS-ArcB-TorS-like"/>
    <property type="match status" value="1"/>
</dbReference>
<keyword evidence="10" id="KW-0902">Two-component regulatory system</keyword>
<dbReference type="Gene3D" id="1.20.120.160">
    <property type="entry name" value="HPT domain"/>
    <property type="match status" value="1"/>
</dbReference>
<evidence type="ECO:0000259" key="14">
    <source>
        <dbReference type="PROSITE" id="PS50109"/>
    </source>
</evidence>
<dbReference type="CDD" id="cd00082">
    <property type="entry name" value="HisKA"/>
    <property type="match status" value="1"/>
</dbReference>
<dbReference type="SUPFAM" id="SSF47226">
    <property type="entry name" value="Histidine-containing phosphotransfer domain, HPT domain"/>
    <property type="match status" value="1"/>
</dbReference>
<dbReference type="InterPro" id="IPR036097">
    <property type="entry name" value="HisK_dim/P_sf"/>
</dbReference>
<comment type="caution">
    <text evidence="17">The sequence shown here is derived from an EMBL/GenBank/DDBJ whole genome shotgun (WGS) entry which is preliminary data.</text>
</comment>
<dbReference type="RefSeq" id="WP_171607787.1">
    <property type="nucleotide sequence ID" value="NZ_WHPF01000006.1"/>
</dbReference>
<keyword evidence="9" id="KW-1133">Transmembrane helix</keyword>
<keyword evidence="5 13" id="KW-0597">Phosphoprotein</keyword>
<evidence type="ECO:0000256" key="4">
    <source>
        <dbReference type="ARBA" id="ARBA00022475"/>
    </source>
</evidence>
<evidence type="ECO:0000256" key="3">
    <source>
        <dbReference type="ARBA" id="ARBA00012438"/>
    </source>
</evidence>
<name>A0A8J8FD81_9BACT</name>
<dbReference type="InterPro" id="IPR008207">
    <property type="entry name" value="Sig_transdc_His_kin_Hpt_dom"/>
</dbReference>
<comment type="catalytic activity">
    <reaction evidence="1">
        <text>ATP + protein L-histidine = ADP + protein N-phospho-L-histidine.</text>
        <dbReference type="EC" id="2.7.13.3"/>
    </reaction>
</comment>
<evidence type="ECO:0000256" key="11">
    <source>
        <dbReference type="ARBA" id="ARBA00023136"/>
    </source>
</evidence>
<dbReference type="PRINTS" id="PR00344">
    <property type="entry name" value="BCTRLSENSOR"/>
</dbReference>
<evidence type="ECO:0000256" key="12">
    <source>
        <dbReference type="PROSITE-ProRule" id="PRU00110"/>
    </source>
</evidence>
<dbReference type="SMART" id="SM00448">
    <property type="entry name" value="REC"/>
    <property type="match status" value="2"/>
</dbReference>
<feature type="modified residue" description="4-aspartylphosphate" evidence="13">
    <location>
        <position position="447"/>
    </location>
</feature>
<evidence type="ECO:0000313" key="18">
    <source>
        <dbReference type="Proteomes" id="UP000598971"/>
    </source>
</evidence>
<dbReference type="InterPro" id="IPR036890">
    <property type="entry name" value="HATPase_C_sf"/>
</dbReference>
<keyword evidence="4" id="KW-1003">Cell membrane</keyword>
<dbReference type="Gene3D" id="1.10.287.130">
    <property type="match status" value="1"/>
</dbReference>
<dbReference type="PROSITE" id="PS50110">
    <property type="entry name" value="RESPONSE_REGULATORY"/>
    <property type="match status" value="2"/>
</dbReference>
<gene>
    <name evidence="17" type="ORF">GD597_10340</name>
</gene>
<dbReference type="InterPro" id="IPR001789">
    <property type="entry name" value="Sig_transdc_resp-reg_receiver"/>
</dbReference>
<dbReference type="EMBL" id="WHPF01000006">
    <property type="protein sequence ID" value="NNV55858.1"/>
    <property type="molecule type" value="Genomic_DNA"/>
</dbReference>
<dbReference type="InterPro" id="IPR011006">
    <property type="entry name" value="CheY-like_superfamily"/>
</dbReference>
<feature type="domain" description="Response regulatory" evidence="15">
    <location>
        <begin position="398"/>
        <end position="514"/>
    </location>
</feature>
<keyword evidence="6" id="KW-0812">Transmembrane</keyword>
<dbReference type="InterPro" id="IPR036641">
    <property type="entry name" value="HPT_dom_sf"/>
</dbReference>
<dbReference type="Pfam" id="PF00072">
    <property type="entry name" value="Response_reg"/>
    <property type="match status" value="2"/>
</dbReference>
<keyword evidence="11" id="KW-0472">Membrane</keyword>
<proteinExistence type="predicted"/>
<keyword evidence="7" id="KW-0547">Nucleotide-binding</keyword>
<feature type="modified residue" description="Phosphohistidine" evidence="12">
    <location>
        <position position="584"/>
    </location>
</feature>
<dbReference type="InterPro" id="IPR003661">
    <property type="entry name" value="HisK_dim/P_dom"/>
</dbReference>
<dbReference type="Gene3D" id="3.30.565.10">
    <property type="entry name" value="Histidine kinase-like ATPase, C-terminal domain"/>
    <property type="match status" value="1"/>
</dbReference>
<feature type="domain" description="Response regulatory" evidence="15">
    <location>
        <begin position="7"/>
        <end position="128"/>
    </location>
</feature>
<accession>A0A8J8FD81</accession>
<feature type="domain" description="HPt" evidence="16">
    <location>
        <begin position="545"/>
        <end position="636"/>
    </location>
</feature>
<dbReference type="Pfam" id="PF01627">
    <property type="entry name" value="Hpt"/>
    <property type="match status" value="1"/>
</dbReference>
<dbReference type="GO" id="GO:0000155">
    <property type="term" value="F:phosphorelay sensor kinase activity"/>
    <property type="evidence" value="ECO:0007669"/>
    <property type="project" value="InterPro"/>
</dbReference>
<dbReference type="InterPro" id="IPR005467">
    <property type="entry name" value="His_kinase_dom"/>
</dbReference>
<evidence type="ECO:0000256" key="5">
    <source>
        <dbReference type="ARBA" id="ARBA00022553"/>
    </source>
</evidence>
<dbReference type="SMART" id="SM00388">
    <property type="entry name" value="HisKA"/>
    <property type="match status" value="1"/>
</dbReference>
<keyword evidence="8" id="KW-0067">ATP-binding</keyword>
<protein>
    <recommendedName>
        <fullName evidence="3">histidine kinase</fullName>
        <ecNumber evidence="3">2.7.13.3</ecNumber>
    </recommendedName>
</protein>
<feature type="modified residue" description="4-aspartylphosphate" evidence="13">
    <location>
        <position position="58"/>
    </location>
</feature>
<evidence type="ECO:0000256" key="2">
    <source>
        <dbReference type="ARBA" id="ARBA00004651"/>
    </source>
</evidence>
<dbReference type="InterPro" id="IPR004358">
    <property type="entry name" value="Sig_transdc_His_kin-like_C"/>
</dbReference>
<evidence type="ECO:0000313" key="17">
    <source>
        <dbReference type="EMBL" id="NNV55858.1"/>
    </source>
</evidence>
<dbReference type="InterPro" id="IPR003594">
    <property type="entry name" value="HATPase_dom"/>
</dbReference>
<evidence type="ECO:0000259" key="15">
    <source>
        <dbReference type="PROSITE" id="PS50110"/>
    </source>
</evidence>
<evidence type="ECO:0000256" key="10">
    <source>
        <dbReference type="ARBA" id="ARBA00023012"/>
    </source>
</evidence>